<name>A0A167AHM0_9HYPO</name>
<accession>A0A167AHM0</accession>
<keyword evidence="1" id="KW-0732">Signal</keyword>
<organism evidence="2 3">
    <name type="scientific">Beauveria brongniartii RCEF 3172</name>
    <dbReference type="NCBI Taxonomy" id="1081107"/>
    <lineage>
        <taxon>Eukaryota</taxon>
        <taxon>Fungi</taxon>
        <taxon>Dikarya</taxon>
        <taxon>Ascomycota</taxon>
        <taxon>Pezizomycotina</taxon>
        <taxon>Sordariomycetes</taxon>
        <taxon>Hypocreomycetidae</taxon>
        <taxon>Hypocreales</taxon>
        <taxon>Cordycipitaceae</taxon>
        <taxon>Beauveria</taxon>
        <taxon>Beauveria brongniartii</taxon>
    </lineage>
</organism>
<feature type="chain" id="PRO_5007883640" evidence="1">
    <location>
        <begin position="19"/>
        <end position="76"/>
    </location>
</feature>
<dbReference type="EMBL" id="AZHA01000024">
    <property type="protein sequence ID" value="OAA38923.1"/>
    <property type="molecule type" value="Genomic_DNA"/>
</dbReference>
<evidence type="ECO:0000313" key="3">
    <source>
        <dbReference type="Proteomes" id="UP000076863"/>
    </source>
</evidence>
<reference evidence="2 3" key="1">
    <citation type="journal article" date="2016" name="Genome Biol. Evol.">
        <title>Divergent and convergent evolution of fungal pathogenicity.</title>
        <authorList>
            <person name="Shang Y."/>
            <person name="Xiao G."/>
            <person name="Zheng P."/>
            <person name="Cen K."/>
            <person name="Zhan S."/>
            <person name="Wang C."/>
        </authorList>
    </citation>
    <scope>NUCLEOTIDE SEQUENCE [LARGE SCALE GENOMIC DNA]</scope>
    <source>
        <strain evidence="2 3">RCEF 3172</strain>
    </source>
</reference>
<dbReference type="OrthoDB" id="10450542at2759"/>
<comment type="caution">
    <text evidence="2">The sequence shown here is derived from an EMBL/GenBank/DDBJ whole genome shotgun (WGS) entry which is preliminary data.</text>
</comment>
<proteinExistence type="predicted"/>
<evidence type="ECO:0000313" key="2">
    <source>
        <dbReference type="EMBL" id="OAA38923.1"/>
    </source>
</evidence>
<dbReference type="Proteomes" id="UP000076863">
    <property type="component" value="Unassembled WGS sequence"/>
</dbReference>
<feature type="signal peptide" evidence="1">
    <location>
        <begin position="1"/>
        <end position="18"/>
    </location>
</feature>
<evidence type="ECO:0000256" key="1">
    <source>
        <dbReference type="SAM" id="SignalP"/>
    </source>
</evidence>
<protein>
    <submittedName>
        <fullName evidence="2">Uncharacterized protein</fullName>
    </submittedName>
</protein>
<keyword evidence="3" id="KW-1185">Reference proteome</keyword>
<gene>
    <name evidence="2" type="ORF">BBO_06776</name>
</gene>
<dbReference type="AlphaFoldDB" id="A0A167AHM0"/>
<sequence length="76" mass="7748">MVRITAAAVLAFVAISSATIWDAADSGSLAARADAPAPSQEDMKKLDTLIDAVATLSDMLKELKQGTGGEKKEGGA</sequence>